<organism evidence="3 4">
    <name type="scientific">candidate division WOR-1 bacterium RIFOXYB2_FULL_36_35</name>
    <dbReference type="NCBI Taxonomy" id="1802578"/>
    <lineage>
        <taxon>Bacteria</taxon>
        <taxon>Bacillati</taxon>
        <taxon>Saganbacteria</taxon>
    </lineage>
</organism>
<dbReference type="Gene3D" id="3.40.50.2000">
    <property type="entry name" value="Glycogen Phosphorylase B"/>
    <property type="match status" value="2"/>
</dbReference>
<dbReference type="GO" id="GO:0009244">
    <property type="term" value="P:lipopolysaccharide core region biosynthetic process"/>
    <property type="evidence" value="ECO:0007669"/>
    <property type="project" value="TreeGrafter"/>
</dbReference>
<dbReference type="GO" id="GO:0005829">
    <property type="term" value="C:cytosol"/>
    <property type="evidence" value="ECO:0007669"/>
    <property type="project" value="TreeGrafter"/>
</dbReference>
<dbReference type="PANTHER" id="PTHR30160">
    <property type="entry name" value="TETRAACYLDISACCHARIDE 4'-KINASE-RELATED"/>
    <property type="match status" value="1"/>
</dbReference>
<gene>
    <name evidence="3" type="ORF">A2290_00815</name>
</gene>
<accession>A0A1F4S506</accession>
<dbReference type="Pfam" id="PF01075">
    <property type="entry name" value="Glyco_transf_9"/>
    <property type="match status" value="1"/>
</dbReference>
<dbReference type="EMBL" id="MEUA01000029">
    <property type="protein sequence ID" value="OGC14823.1"/>
    <property type="molecule type" value="Genomic_DNA"/>
</dbReference>
<evidence type="ECO:0008006" key="5">
    <source>
        <dbReference type="Google" id="ProtNLM"/>
    </source>
</evidence>
<keyword evidence="1" id="KW-0328">Glycosyltransferase</keyword>
<keyword evidence="2" id="KW-0808">Transferase</keyword>
<dbReference type="InterPro" id="IPR051199">
    <property type="entry name" value="LPS_LOS_Heptosyltrfase"/>
</dbReference>
<evidence type="ECO:0000256" key="2">
    <source>
        <dbReference type="ARBA" id="ARBA00022679"/>
    </source>
</evidence>
<comment type="caution">
    <text evidence="3">The sequence shown here is derived from an EMBL/GenBank/DDBJ whole genome shotgun (WGS) entry which is preliminary data.</text>
</comment>
<reference evidence="3 4" key="1">
    <citation type="journal article" date="2016" name="Nat. Commun.">
        <title>Thousands of microbial genomes shed light on interconnected biogeochemical processes in an aquifer system.</title>
        <authorList>
            <person name="Anantharaman K."/>
            <person name="Brown C.T."/>
            <person name="Hug L.A."/>
            <person name="Sharon I."/>
            <person name="Castelle C.J."/>
            <person name="Probst A.J."/>
            <person name="Thomas B.C."/>
            <person name="Singh A."/>
            <person name="Wilkins M.J."/>
            <person name="Karaoz U."/>
            <person name="Brodie E.L."/>
            <person name="Williams K.H."/>
            <person name="Hubbard S.S."/>
            <person name="Banfield J.F."/>
        </authorList>
    </citation>
    <scope>NUCLEOTIDE SEQUENCE [LARGE SCALE GENOMIC DNA]</scope>
</reference>
<dbReference type="Proteomes" id="UP000177905">
    <property type="component" value="Unassembled WGS sequence"/>
</dbReference>
<evidence type="ECO:0000313" key="3">
    <source>
        <dbReference type="EMBL" id="OGC14823.1"/>
    </source>
</evidence>
<dbReference type="InterPro" id="IPR002201">
    <property type="entry name" value="Glyco_trans_9"/>
</dbReference>
<dbReference type="SUPFAM" id="SSF53756">
    <property type="entry name" value="UDP-Glycosyltransferase/glycogen phosphorylase"/>
    <property type="match status" value="1"/>
</dbReference>
<evidence type="ECO:0000313" key="4">
    <source>
        <dbReference type="Proteomes" id="UP000177905"/>
    </source>
</evidence>
<name>A0A1F4S506_UNCSA</name>
<dbReference type="CDD" id="cd03789">
    <property type="entry name" value="GT9_LPS_heptosyltransferase"/>
    <property type="match status" value="1"/>
</dbReference>
<protein>
    <recommendedName>
        <fullName evidence="5">Lipopolysaccharide heptosyltransferase II</fullName>
    </recommendedName>
</protein>
<dbReference type="GO" id="GO:0008713">
    <property type="term" value="F:ADP-heptose-lipopolysaccharide heptosyltransferase activity"/>
    <property type="evidence" value="ECO:0007669"/>
    <property type="project" value="TreeGrafter"/>
</dbReference>
<evidence type="ECO:0000256" key="1">
    <source>
        <dbReference type="ARBA" id="ARBA00022676"/>
    </source>
</evidence>
<proteinExistence type="predicted"/>
<sequence length="471" mass="53701">MRIEANQIKKILIIRPDAIGDCVLITPAISLVREKFPNSHIAVLCSPYTKGVFINNPDINEIIEDTKKIRLYRFIQRKKFDLSVHFYNEFHYALLAKLAKIKYRLGDISKPLLIPFYNIRGNCRWNDLTLHETERNILLLSPLEISPRLFTGKPEINPDFLIGVNNLPQNPVSLKIKPNYELRSKFEQEYQLKPDDFVVGIHIGTGKGNKAWLPDRYAKVIDYLIENKKSKIILTGSKKDLSSSQKIIQLCKNKLINLVNKTNLEELIAITSRYNLYIGVDTGPLHIAAALKIPTVAIFPTKFVKPTEWGPWATTNVIIRKSTNCSQKCLPKACPFEDCLKAISVEDVIAGIKTLMENRGNKTIPESKADWLKKSINVFTNRQEIIRELSVAGYHAVEIGMAASPIKLMKQMIKEDINIIHWVGVHCPTALKIARFLATPYLPIPPMLLHEKEQKDFSVKILINNYIRSSQ</sequence>
<dbReference type="AlphaFoldDB" id="A0A1F4S506"/>